<dbReference type="EMBL" id="CAMGYJ010000002">
    <property type="protein sequence ID" value="CAI0383262.1"/>
    <property type="molecule type" value="Genomic_DNA"/>
</dbReference>
<dbReference type="Proteomes" id="UP001154282">
    <property type="component" value="Unassembled WGS sequence"/>
</dbReference>
<evidence type="ECO:0000313" key="1">
    <source>
        <dbReference type="EMBL" id="CAI0383262.1"/>
    </source>
</evidence>
<organism evidence="1 2">
    <name type="scientific">Linum tenue</name>
    <dbReference type="NCBI Taxonomy" id="586396"/>
    <lineage>
        <taxon>Eukaryota</taxon>
        <taxon>Viridiplantae</taxon>
        <taxon>Streptophyta</taxon>
        <taxon>Embryophyta</taxon>
        <taxon>Tracheophyta</taxon>
        <taxon>Spermatophyta</taxon>
        <taxon>Magnoliopsida</taxon>
        <taxon>eudicotyledons</taxon>
        <taxon>Gunneridae</taxon>
        <taxon>Pentapetalae</taxon>
        <taxon>rosids</taxon>
        <taxon>fabids</taxon>
        <taxon>Malpighiales</taxon>
        <taxon>Linaceae</taxon>
        <taxon>Linum</taxon>
    </lineage>
</organism>
<gene>
    <name evidence="1" type="ORF">LITE_LOCUS3929</name>
</gene>
<keyword evidence="2" id="KW-1185">Reference proteome</keyword>
<reference evidence="1" key="1">
    <citation type="submission" date="2022-08" db="EMBL/GenBank/DDBJ databases">
        <authorList>
            <person name="Gutierrez-Valencia J."/>
        </authorList>
    </citation>
    <scope>NUCLEOTIDE SEQUENCE</scope>
</reference>
<name>A0AAV0HDG7_9ROSI</name>
<accession>A0AAV0HDG7</accession>
<proteinExistence type="predicted"/>
<comment type="caution">
    <text evidence="1">The sequence shown here is derived from an EMBL/GenBank/DDBJ whole genome shotgun (WGS) entry which is preliminary data.</text>
</comment>
<dbReference type="AlphaFoldDB" id="A0AAV0HDG7"/>
<evidence type="ECO:0000313" key="2">
    <source>
        <dbReference type="Proteomes" id="UP001154282"/>
    </source>
</evidence>
<protein>
    <submittedName>
        <fullName evidence="1">Uncharacterized protein</fullName>
    </submittedName>
</protein>
<sequence>MRTLNNRINLMLELNFRRIDVNVRLANSVRVPQWDFWILHCGLIVPRGTLEVE</sequence>